<dbReference type="ExpressionAtlas" id="A0A2K3KQ56">
    <property type="expression patterns" value="baseline"/>
</dbReference>
<accession>A0A2K3KQ56</accession>
<reference evidence="3 4" key="1">
    <citation type="journal article" date="2014" name="Am. J. Bot.">
        <title>Genome assembly and annotation for red clover (Trifolium pratense; Fabaceae).</title>
        <authorList>
            <person name="Istvanek J."/>
            <person name="Jaros M."/>
            <person name="Krenek A."/>
            <person name="Repkova J."/>
        </authorList>
    </citation>
    <scope>NUCLEOTIDE SEQUENCE [LARGE SCALE GENOMIC DNA]</scope>
    <source>
        <strain evidence="4">cv. Tatra</strain>
        <tissue evidence="3">Young leaves</tissue>
    </source>
</reference>
<dbReference type="EMBL" id="ASHM01105060">
    <property type="protein sequence ID" value="PNX68396.1"/>
    <property type="molecule type" value="Genomic_DNA"/>
</dbReference>
<dbReference type="Proteomes" id="UP000236291">
    <property type="component" value="Unassembled WGS sequence"/>
</dbReference>
<dbReference type="GO" id="GO:0005524">
    <property type="term" value="F:ATP binding"/>
    <property type="evidence" value="ECO:0007669"/>
    <property type="project" value="UniProtKB-KW"/>
</dbReference>
<evidence type="ECO:0000313" key="3">
    <source>
        <dbReference type="EMBL" id="PNX68396.1"/>
    </source>
</evidence>
<evidence type="ECO:0000256" key="1">
    <source>
        <dbReference type="ARBA" id="ARBA00022741"/>
    </source>
</evidence>
<protein>
    <submittedName>
        <fullName evidence="3">Long chain acyl-CoA synthetase peroxisomal-like</fullName>
    </submittedName>
</protein>
<evidence type="ECO:0000313" key="4">
    <source>
        <dbReference type="Proteomes" id="UP000236291"/>
    </source>
</evidence>
<dbReference type="STRING" id="57577.A0A2K3KQ56"/>
<dbReference type="GO" id="GO:0016020">
    <property type="term" value="C:membrane"/>
    <property type="evidence" value="ECO:0007669"/>
    <property type="project" value="TreeGrafter"/>
</dbReference>
<reference evidence="3 4" key="2">
    <citation type="journal article" date="2017" name="Front. Plant Sci.">
        <title>Gene Classification and Mining of Molecular Markers Useful in Red Clover (Trifolium pratense) Breeding.</title>
        <authorList>
            <person name="Istvanek J."/>
            <person name="Dluhosova J."/>
            <person name="Dluhos P."/>
            <person name="Patkova L."/>
            <person name="Nedelnik J."/>
            <person name="Repkova J."/>
        </authorList>
    </citation>
    <scope>NUCLEOTIDE SEQUENCE [LARGE SCALE GENOMIC DNA]</scope>
    <source>
        <strain evidence="4">cv. Tatra</strain>
        <tissue evidence="3">Young leaves</tissue>
    </source>
</reference>
<dbReference type="GO" id="GO:0005783">
    <property type="term" value="C:endoplasmic reticulum"/>
    <property type="evidence" value="ECO:0007669"/>
    <property type="project" value="TreeGrafter"/>
</dbReference>
<sequence length="86" mass="9425">RAKAAVLAEMDAVGREAQLRGFEFAKAVTLVAEPFAMENGLLTPTMKASIESLDYIKRPQAKEYFGKAISDMYNELSKSDPSAKPL</sequence>
<organism evidence="3 4">
    <name type="scientific">Trifolium pratense</name>
    <name type="common">Red clover</name>
    <dbReference type="NCBI Taxonomy" id="57577"/>
    <lineage>
        <taxon>Eukaryota</taxon>
        <taxon>Viridiplantae</taxon>
        <taxon>Streptophyta</taxon>
        <taxon>Embryophyta</taxon>
        <taxon>Tracheophyta</taxon>
        <taxon>Spermatophyta</taxon>
        <taxon>Magnoliopsida</taxon>
        <taxon>eudicotyledons</taxon>
        <taxon>Gunneridae</taxon>
        <taxon>Pentapetalae</taxon>
        <taxon>rosids</taxon>
        <taxon>fabids</taxon>
        <taxon>Fabales</taxon>
        <taxon>Fabaceae</taxon>
        <taxon>Papilionoideae</taxon>
        <taxon>50 kb inversion clade</taxon>
        <taxon>NPAAA clade</taxon>
        <taxon>Hologalegina</taxon>
        <taxon>IRL clade</taxon>
        <taxon>Trifolieae</taxon>
        <taxon>Trifolium</taxon>
    </lineage>
</organism>
<feature type="non-terminal residue" evidence="3">
    <location>
        <position position="1"/>
    </location>
</feature>
<dbReference type="PANTHER" id="PTHR43272:SF33">
    <property type="entry name" value="AMP-BINDING DOMAIN-CONTAINING PROTEIN-RELATED"/>
    <property type="match status" value="1"/>
</dbReference>
<proteinExistence type="predicted"/>
<dbReference type="GO" id="GO:0004467">
    <property type="term" value="F:long-chain fatty acid-CoA ligase activity"/>
    <property type="evidence" value="ECO:0007669"/>
    <property type="project" value="TreeGrafter"/>
</dbReference>
<keyword evidence="1" id="KW-0547">Nucleotide-binding</keyword>
<evidence type="ECO:0000256" key="2">
    <source>
        <dbReference type="ARBA" id="ARBA00022840"/>
    </source>
</evidence>
<comment type="caution">
    <text evidence="3">The sequence shown here is derived from an EMBL/GenBank/DDBJ whole genome shotgun (WGS) entry which is preliminary data.</text>
</comment>
<keyword evidence="2" id="KW-0067">ATP-binding</keyword>
<gene>
    <name evidence="3" type="ORF">L195_g056146</name>
</gene>
<dbReference type="AlphaFoldDB" id="A0A2K3KQ56"/>
<name>A0A2K3KQ56_TRIPR</name>
<dbReference type="PANTHER" id="PTHR43272">
    <property type="entry name" value="LONG-CHAIN-FATTY-ACID--COA LIGASE"/>
    <property type="match status" value="1"/>
</dbReference>